<evidence type="ECO:0000256" key="7">
    <source>
        <dbReference type="RuleBase" id="RU003869"/>
    </source>
</evidence>
<dbReference type="HOGENOM" id="CLU_065464_1_2_4"/>
<feature type="domain" description="Large ribosomal subunit protein uL6 alpha-beta" evidence="9">
    <location>
        <begin position="25"/>
        <end position="95"/>
    </location>
</feature>
<dbReference type="PANTHER" id="PTHR11655">
    <property type="entry name" value="60S/50S RIBOSOMAL PROTEIN L6/L9"/>
    <property type="match status" value="1"/>
</dbReference>
<reference evidence="11" key="6">
    <citation type="submission" date="2011-05" db="EMBL/GenBank/DDBJ databases">
        <title>Complete sequence of Collimonas fungivorans Ter331.</title>
        <authorList>
            <person name="Leveau J.H."/>
        </authorList>
    </citation>
    <scope>NUCLEOTIDE SEQUENCE [LARGE SCALE GENOMIC DNA]</scope>
    <source>
        <strain evidence="11">Ter331</strain>
    </source>
</reference>
<evidence type="ECO:0000259" key="9">
    <source>
        <dbReference type="Pfam" id="PF00347"/>
    </source>
</evidence>
<gene>
    <name evidence="6 10" type="primary">rplF</name>
    <name evidence="10" type="ordered locus">CFU_0416</name>
</gene>
<dbReference type="Proteomes" id="UP000008392">
    <property type="component" value="Chromosome"/>
</dbReference>
<proteinExistence type="inferred from homology"/>
<organism evidence="10 11">
    <name type="scientific">Collimonas fungivorans (strain Ter331)</name>
    <dbReference type="NCBI Taxonomy" id="1005048"/>
    <lineage>
        <taxon>Bacteria</taxon>
        <taxon>Pseudomonadati</taxon>
        <taxon>Pseudomonadota</taxon>
        <taxon>Betaproteobacteria</taxon>
        <taxon>Burkholderiales</taxon>
        <taxon>Oxalobacteraceae</taxon>
        <taxon>Collimonas</taxon>
    </lineage>
</organism>
<reference evidence="10 11" key="2">
    <citation type="journal article" date="2006" name="J. Microbiol. Methods">
        <title>Genomic flank-sequencing of plasposon insertion sites for rapid identification of functional genes.</title>
        <authorList>
            <person name="Leveau J.H."/>
            <person name="Gerards S."/>
            <person name="Fritsche K."/>
            <person name="Zondag G."/>
            <person name="van Veen J.A."/>
        </authorList>
    </citation>
    <scope>NUCLEOTIDE SEQUENCE [LARGE SCALE GENOMIC DNA]</scope>
    <source>
        <strain evidence="10 11">Ter331</strain>
    </source>
</reference>
<dbReference type="GO" id="GO:0022625">
    <property type="term" value="C:cytosolic large ribosomal subunit"/>
    <property type="evidence" value="ECO:0007669"/>
    <property type="project" value="UniProtKB-UniRule"/>
</dbReference>
<feature type="domain" description="Large ribosomal subunit protein uL6 alpha-beta" evidence="9">
    <location>
        <begin position="103"/>
        <end position="177"/>
    </location>
</feature>
<dbReference type="HAMAP" id="MF_01365_B">
    <property type="entry name" value="Ribosomal_uL6_B"/>
    <property type="match status" value="1"/>
</dbReference>
<dbReference type="Gene3D" id="3.90.930.12">
    <property type="entry name" value="Ribosomal protein L6, alpha-beta domain"/>
    <property type="match status" value="2"/>
</dbReference>
<dbReference type="GO" id="GO:0003735">
    <property type="term" value="F:structural constituent of ribosome"/>
    <property type="evidence" value="ECO:0007669"/>
    <property type="project" value="UniProtKB-UniRule"/>
</dbReference>
<dbReference type="FunFam" id="3.90.930.12:FF:000001">
    <property type="entry name" value="50S ribosomal protein L6"/>
    <property type="match status" value="1"/>
</dbReference>
<evidence type="ECO:0000256" key="6">
    <source>
        <dbReference type="HAMAP-Rule" id="MF_01365"/>
    </source>
</evidence>
<dbReference type="PIRSF" id="PIRSF002162">
    <property type="entry name" value="Ribosomal_L6"/>
    <property type="match status" value="1"/>
</dbReference>
<reference evidence="10 11" key="4">
    <citation type="journal article" date="2010" name="Environ. Microbiol.">
        <title>The bacterial genus Collimonas: mycophagy, weathering and other adaptive solutions to life in oligotrophic soil environments.</title>
        <authorList>
            <person name="Leveau J.H."/>
            <person name="Uroz S."/>
            <person name="de Boer W."/>
        </authorList>
    </citation>
    <scope>NUCLEOTIDE SEQUENCE [LARGE SCALE GENOMIC DNA]</scope>
    <source>
        <strain evidence="10 11">Ter331</strain>
    </source>
</reference>
<reference evidence="10 11" key="3">
    <citation type="journal article" date="2008" name="FEMS Microbiol. Ecol.">
        <title>Identification and characterization of genes underlying chitinolysis in Collimonas fungivorans Ter331.</title>
        <authorList>
            <person name="Fritsche K."/>
            <person name="de Boer W."/>
            <person name="Gerards S."/>
            <person name="van den Berg M."/>
            <person name="van Veen J.A."/>
            <person name="Leveau J.H."/>
        </authorList>
    </citation>
    <scope>NUCLEOTIDE SEQUENCE [LARGE SCALE GENOMIC DNA]</scope>
    <source>
        <strain evidence="10 11">Ter331</strain>
    </source>
</reference>
<dbReference type="FunFam" id="3.90.930.12:FF:000002">
    <property type="entry name" value="50S ribosomal protein L6"/>
    <property type="match status" value="1"/>
</dbReference>
<sequence length="190" mass="20275">MAKLFATSPKECNMSRVGKMPIALPTGAEATITAAQITVKGPLGSLSQALNGLVKIENNNGTLNFAAADDSREANAMSGTLRALVNNMVNGVTKGFEKKLNLVGVGFRAQAQGDKLNLSLGFSHPVVHQMPQGVTVATPTQTEILIKGIDKQRVGQVAAEVRAYREPEPYKGKGVRYSDEVVILKETKKK</sequence>
<name>G0AGC3_COLFT</name>
<dbReference type="InterPro" id="IPR000702">
    <property type="entry name" value="Ribosomal_uL6-like"/>
</dbReference>
<dbReference type="PANTHER" id="PTHR11655:SF14">
    <property type="entry name" value="LARGE RIBOSOMAL SUBUNIT PROTEIN UL6M"/>
    <property type="match status" value="1"/>
</dbReference>
<evidence type="ECO:0000256" key="3">
    <source>
        <dbReference type="ARBA" id="ARBA00022884"/>
    </source>
</evidence>
<keyword evidence="2 6" id="KW-0699">rRNA-binding</keyword>
<evidence type="ECO:0000256" key="5">
    <source>
        <dbReference type="ARBA" id="ARBA00023274"/>
    </source>
</evidence>
<dbReference type="GO" id="GO:0002181">
    <property type="term" value="P:cytoplasmic translation"/>
    <property type="evidence" value="ECO:0007669"/>
    <property type="project" value="TreeGrafter"/>
</dbReference>
<evidence type="ECO:0000256" key="4">
    <source>
        <dbReference type="ARBA" id="ARBA00022980"/>
    </source>
</evidence>
<dbReference type="KEGG" id="cfu:CFU_0416"/>
<dbReference type="eggNOG" id="COG0097">
    <property type="taxonomic scope" value="Bacteria"/>
</dbReference>
<dbReference type="InterPro" id="IPR002358">
    <property type="entry name" value="Ribosomal_uL6_CS"/>
</dbReference>
<reference evidence="10 11" key="1">
    <citation type="journal article" date="2004" name="Environ. Microbiol.">
        <title>Phylogeny-function analysis of (meta)genomic libraries: screening for expression of ribosomal RNA genes by large-insert library fluorescent in situ hybridization (LIL-FISH).</title>
        <authorList>
            <person name="Leveau J.H."/>
            <person name="Gerards S."/>
            <person name="de Boer W."/>
            <person name="van Veen J.A."/>
        </authorList>
    </citation>
    <scope>NUCLEOTIDE SEQUENCE [LARGE SCALE GENOMIC DNA]</scope>
    <source>
        <strain evidence="10 11">Ter331</strain>
    </source>
</reference>
<evidence type="ECO:0000256" key="1">
    <source>
        <dbReference type="ARBA" id="ARBA00009356"/>
    </source>
</evidence>
<dbReference type="AlphaFoldDB" id="G0AGC3"/>
<evidence type="ECO:0000313" key="10">
    <source>
        <dbReference type="EMBL" id="AEK60253.1"/>
    </source>
</evidence>
<keyword evidence="4 6" id="KW-0689">Ribosomal protein</keyword>
<dbReference type="EMBL" id="CP002745">
    <property type="protein sequence ID" value="AEK60253.1"/>
    <property type="molecule type" value="Genomic_DNA"/>
</dbReference>
<dbReference type="InterPro" id="IPR019906">
    <property type="entry name" value="Ribosomal_uL6_bac-type"/>
</dbReference>
<dbReference type="PRINTS" id="PR00059">
    <property type="entry name" value="RIBOSOMALL6"/>
</dbReference>
<dbReference type="SUPFAM" id="SSF56053">
    <property type="entry name" value="Ribosomal protein L6"/>
    <property type="match status" value="2"/>
</dbReference>
<keyword evidence="3 6" id="KW-0694">RNA-binding</keyword>
<dbReference type="Pfam" id="PF00347">
    <property type="entry name" value="Ribosomal_L6"/>
    <property type="match status" value="2"/>
</dbReference>
<protein>
    <recommendedName>
        <fullName evidence="6">Large ribosomal subunit protein uL6</fullName>
    </recommendedName>
</protein>
<reference evidence="10 11" key="5">
    <citation type="journal article" date="2011" name="ISME J.">
        <title>Dual transcriptional profiling of a bacterial/fungal confrontation: Collimonas fungivorans versus Aspergillus niger.</title>
        <authorList>
            <person name="Mela F."/>
            <person name="Fritsche K."/>
            <person name="de Boer W."/>
            <person name="van Veen J.A."/>
            <person name="de Graaff L.H."/>
            <person name="van den Berg M."/>
            <person name="Leveau J.H."/>
        </authorList>
    </citation>
    <scope>NUCLEOTIDE SEQUENCE [LARGE SCALE GENOMIC DNA]</scope>
    <source>
        <strain evidence="10 11">Ter331</strain>
    </source>
</reference>
<comment type="function">
    <text evidence="6 8">This protein binds to the 23S rRNA, and is important in its secondary structure. It is located near the subunit interface in the base of the L7/L12 stalk, and near the tRNA binding site of the peptidyltransferase center.</text>
</comment>
<accession>G0AGC3</accession>
<comment type="similarity">
    <text evidence="1 6 7">Belongs to the universal ribosomal protein uL6 family.</text>
</comment>
<evidence type="ECO:0000256" key="8">
    <source>
        <dbReference type="RuleBase" id="RU003870"/>
    </source>
</evidence>
<dbReference type="STRING" id="1005048.CFU_0416"/>
<keyword evidence="5 6" id="KW-0687">Ribonucleoprotein</keyword>
<comment type="subunit">
    <text evidence="6">Part of the 50S ribosomal subunit.</text>
</comment>
<dbReference type="InterPro" id="IPR036789">
    <property type="entry name" value="Ribosomal_uL6-like_a/b-dom_sf"/>
</dbReference>
<dbReference type="NCBIfam" id="TIGR03654">
    <property type="entry name" value="L6_bact"/>
    <property type="match status" value="1"/>
</dbReference>
<dbReference type="InterPro" id="IPR020040">
    <property type="entry name" value="Ribosomal_uL6_a/b-dom"/>
</dbReference>
<evidence type="ECO:0000313" key="11">
    <source>
        <dbReference type="Proteomes" id="UP000008392"/>
    </source>
</evidence>
<evidence type="ECO:0000256" key="2">
    <source>
        <dbReference type="ARBA" id="ARBA00022730"/>
    </source>
</evidence>
<keyword evidence="11" id="KW-1185">Reference proteome</keyword>
<dbReference type="PROSITE" id="PS00525">
    <property type="entry name" value="RIBOSOMAL_L6_1"/>
    <property type="match status" value="1"/>
</dbReference>
<dbReference type="GO" id="GO:0019843">
    <property type="term" value="F:rRNA binding"/>
    <property type="evidence" value="ECO:0007669"/>
    <property type="project" value="UniProtKB-UniRule"/>
</dbReference>